<proteinExistence type="predicted"/>
<keyword evidence="1" id="KW-1133">Transmembrane helix</keyword>
<evidence type="ECO:0000256" key="1">
    <source>
        <dbReference type="SAM" id="Phobius"/>
    </source>
</evidence>
<protein>
    <recommendedName>
        <fullName evidence="4">DUF4230 domain-containing protein</fullName>
    </recommendedName>
</protein>
<gene>
    <name evidence="2" type="ORF">COW36_12200</name>
</gene>
<dbReference type="EMBL" id="PFFQ01000037">
    <property type="protein sequence ID" value="PIW16521.1"/>
    <property type="molecule type" value="Genomic_DNA"/>
</dbReference>
<reference evidence="2 3" key="1">
    <citation type="submission" date="2017-09" db="EMBL/GenBank/DDBJ databases">
        <title>Depth-based differentiation of microbial function through sediment-hosted aquifers and enrichment of novel symbionts in the deep terrestrial subsurface.</title>
        <authorList>
            <person name="Probst A.J."/>
            <person name="Ladd B."/>
            <person name="Jarett J.K."/>
            <person name="Geller-Mcgrath D.E."/>
            <person name="Sieber C.M."/>
            <person name="Emerson J.B."/>
            <person name="Anantharaman K."/>
            <person name="Thomas B.C."/>
            <person name="Malmstrom R."/>
            <person name="Stieglmeier M."/>
            <person name="Klingl A."/>
            <person name="Woyke T."/>
            <person name="Ryan C.M."/>
            <person name="Banfield J.F."/>
        </authorList>
    </citation>
    <scope>NUCLEOTIDE SEQUENCE [LARGE SCALE GENOMIC DNA]</scope>
    <source>
        <strain evidence="2">CG17_big_fil_post_rev_8_21_14_2_50_48_46</strain>
    </source>
</reference>
<comment type="caution">
    <text evidence="2">The sequence shown here is derived from an EMBL/GenBank/DDBJ whole genome shotgun (WGS) entry which is preliminary data.</text>
</comment>
<evidence type="ECO:0008006" key="4">
    <source>
        <dbReference type="Google" id="ProtNLM"/>
    </source>
</evidence>
<dbReference type="Proteomes" id="UP000231019">
    <property type="component" value="Unassembled WGS sequence"/>
</dbReference>
<keyword evidence="1" id="KW-0812">Transmembrane</keyword>
<name>A0A2M7G424_9BACT</name>
<dbReference type="AlphaFoldDB" id="A0A2M7G424"/>
<feature type="transmembrane region" description="Helical" evidence="1">
    <location>
        <begin position="12"/>
        <end position="31"/>
    </location>
</feature>
<keyword evidence="1" id="KW-0472">Membrane</keyword>
<accession>A0A2M7G424</accession>
<dbReference type="InterPro" id="IPR025324">
    <property type="entry name" value="DUF4230"/>
</dbReference>
<organism evidence="2 3">
    <name type="scientific">bacterium (Candidatus Blackallbacteria) CG17_big_fil_post_rev_8_21_14_2_50_48_46</name>
    <dbReference type="NCBI Taxonomy" id="2014261"/>
    <lineage>
        <taxon>Bacteria</taxon>
        <taxon>Candidatus Blackallbacteria</taxon>
    </lineage>
</organism>
<dbReference type="Pfam" id="PF14014">
    <property type="entry name" value="DUF4230"/>
    <property type="match status" value="1"/>
</dbReference>
<dbReference type="PROSITE" id="PS51257">
    <property type="entry name" value="PROKAR_LIPOPROTEIN"/>
    <property type="match status" value="1"/>
</dbReference>
<sequence length="207" mass="23279">MQKPVTKDLFSVIVMTIGISALALACLLFWLQGQSTSRRPQVILERLKNLQNLEVLQAQLVGTQSFREGASIPFGHHEVVVLARGRAVYGVNLEKAQIAGSGKDLKLELPRVEVLHVILNPDSINFAAPQKSWFTTQEEFEIFRTRAANQMQIELNKQSRSPELMAEAEKQATRWLTLWLENLGFHDAKVRFKYTHAASEALQSASP</sequence>
<evidence type="ECO:0000313" key="3">
    <source>
        <dbReference type="Proteomes" id="UP000231019"/>
    </source>
</evidence>
<evidence type="ECO:0000313" key="2">
    <source>
        <dbReference type="EMBL" id="PIW16521.1"/>
    </source>
</evidence>